<gene>
    <name evidence="4" type="ORF">E1301_Tti020867</name>
</gene>
<dbReference type="AlphaFoldDB" id="A0A5A9PA81"/>
<evidence type="ECO:0000256" key="2">
    <source>
        <dbReference type="SAM" id="SignalP"/>
    </source>
</evidence>
<evidence type="ECO:0000259" key="3">
    <source>
        <dbReference type="PROSITE" id="PS50022"/>
    </source>
</evidence>
<keyword evidence="4" id="KW-0645">Protease</keyword>
<protein>
    <submittedName>
        <fullName evidence="4">Putative carboxypeptidase X1</fullName>
    </submittedName>
</protein>
<organism evidence="4 5">
    <name type="scientific">Triplophysa tibetana</name>
    <dbReference type="NCBI Taxonomy" id="1572043"/>
    <lineage>
        <taxon>Eukaryota</taxon>
        <taxon>Metazoa</taxon>
        <taxon>Chordata</taxon>
        <taxon>Craniata</taxon>
        <taxon>Vertebrata</taxon>
        <taxon>Euteleostomi</taxon>
        <taxon>Actinopterygii</taxon>
        <taxon>Neopterygii</taxon>
        <taxon>Teleostei</taxon>
        <taxon>Ostariophysi</taxon>
        <taxon>Cypriniformes</taxon>
        <taxon>Nemacheilidae</taxon>
        <taxon>Triplophysa</taxon>
    </lineage>
</organism>
<feature type="region of interest" description="Disordered" evidence="1">
    <location>
        <begin position="50"/>
        <end position="94"/>
    </location>
</feature>
<feature type="compositionally biased region" description="Basic and acidic residues" evidence="1">
    <location>
        <begin position="66"/>
        <end position="93"/>
    </location>
</feature>
<dbReference type="Gene3D" id="2.60.120.260">
    <property type="entry name" value="Galactose-binding domain-like"/>
    <property type="match status" value="1"/>
</dbReference>
<dbReference type="InterPro" id="IPR000421">
    <property type="entry name" value="FA58C"/>
</dbReference>
<dbReference type="EMBL" id="SOYY01000008">
    <property type="protein sequence ID" value="KAA0717736.1"/>
    <property type="molecule type" value="Genomic_DNA"/>
</dbReference>
<dbReference type="Proteomes" id="UP000324632">
    <property type="component" value="Chromosome 8"/>
</dbReference>
<name>A0A5A9PA81_9TELE</name>
<keyword evidence="2" id="KW-0732">Signal</keyword>
<dbReference type="PROSITE" id="PS50022">
    <property type="entry name" value="FA58C_3"/>
    <property type="match status" value="1"/>
</dbReference>
<feature type="chain" id="PRO_5023061760" evidence="2">
    <location>
        <begin position="23"/>
        <end position="171"/>
    </location>
</feature>
<feature type="signal peptide" evidence="2">
    <location>
        <begin position="1"/>
        <end position="22"/>
    </location>
</feature>
<dbReference type="SUPFAM" id="SSF49785">
    <property type="entry name" value="Galactose-binding domain-like"/>
    <property type="match status" value="1"/>
</dbReference>
<evidence type="ECO:0000313" key="5">
    <source>
        <dbReference type="Proteomes" id="UP000324632"/>
    </source>
</evidence>
<comment type="caution">
    <text evidence="4">The sequence shown here is derived from an EMBL/GenBank/DDBJ whole genome shotgun (WGS) entry which is preliminary data.</text>
</comment>
<dbReference type="PANTHER" id="PTHR24543">
    <property type="entry name" value="MULTICOPPER OXIDASE-RELATED"/>
    <property type="match status" value="1"/>
</dbReference>
<sequence length="171" mass="18951">MLMQSLSFCAAIILCIVHDTLSFEIQTTRYETKDDNTNLKLIVNKNQSVSLDKAKPTSSSPEENTEAQRKSEDNAHSKDGQQDRKDALGKSADEQLEASSYLSVGLGAHRGRLNIQSGLEDDDEYDGAWCAELEDQEQWLQLDALRPTLFTGVILQGRNSIWGSLALGPHL</sequence>
<keyword evidence="4" id="KW-0378">Hydrolase</keyword>
<proteinExistence type="predicted"/>
<dbReference type="InterPro" id="IPR008979">
    <property type="entry name" value="Galactose-bd-like_sf"/>
</dbReference>
<keyword evidence="5" id="KW-1185">Reference proteome</keyword>
<evidence type="ECO:0000313" key="4">
    <source>
        <dbReference type="EMBL" id="KAA0717736.1"/>
    </source>
</evidence>
<accession>A0A5A9PA81</accession>
<evidence type="ECO:0000256" key="1">
    <source>
        <dbReference type="SAM" id="MobiDB-lite"/>
    </source>
</evidence>
<reference evidence="4 5" key="1">
    <citation type="journal article" date="2019" name="Mol. Ecol. Resour.">
        <title>Chromosome-level genome assembly of Triplophysa tibetana, a fish adapted to the harsh high-altitude environment of the Tibetan Plateau.</title>
        <authorList>
            <person name="Yang X."/>
            <person name="Liu H."/>
            <person name="Ma Z."/>
            <person name="Zou Y."/>
            <person name="Zou M."/>
            <person name="Mao Y."/>
            <person name="Li X."/>
            <person name="Wang H."/>
            <person name="Chen T."/>
            <person name="Wang W."/>
            <person name="Yang R."/>
        </authorList>
    </citation>
    <scope>NUCLEOTIDE SEQUENCE [LARGE SCALE GENOMIC DNA]</scope>
    <source>
        <strain evidence="4">TTIB1903HZAU</strain>
        <tissue evidence="4">Muscle</tissue>
    </source>
</reference>
<dbReference type="PROSITE" id="PS01285">
    <property type="entry name" value="FA58C_1"/>
    <property type="match status" value="1"/>
</dbReference>
<feature type="compositionally biased region" description="Polar residues" evidence="1">
    <location>
        <begin position="50"/>
        <end position="62"/>
    </location>
</feature>
<feature type="domain" description="F5/8 type C" evidence="3">
    <location>
        <begin position="83"/>
        <end position="171"/>
    </location>
</feature>
<keyword evidence="4" id="KW-0121">Carboxypeptidase</keyword>
<dbReference type="GO" id="GO:0004180">
    <property type="term" value="F:carboxypeptidase activity"/>
    <property type="evidence" value="ECO:0007669"/>
    <property type="project" value="UniProtKB-KW"/>
</dbReference>